<dbReference type="Proteomes" id="UP000823399">
    <property type="component" value="Unassembled WGS sequence"/>
</dbReference>
<keyword evidence="4" id="KW-1185">Reference proteome</keyword>
<keyword evidence="1" id="KW-0472">Membrane</keyword>
<feature type="transmembrane region" description="Helical" evidence="1">
    <location>
        <begin position="98"/>
        <end position="116"/>
    </location>
</feature>
<dbReference type="Pfam" id="PF20152">
    <property type="entry name" value="DUF6534"/>
    <property type="match status" value="1"/>
</dbReference>
<dbReference type="EMBL" id="JABBWM010000118">
    <property type="protein sequence ID" value="KAG2088753.1"/>
    <property type="molecule type" value="Genomic_DNA"/>
</dbReference>
<evidence type="ECO:0000313" key="4">
    <source>
        <dbReference type="Proteomes" id="UP000823399"/>
    </source>
</evidence>
<feature type="transmembrane region" description="Helical" evidence="1">
    <location>
        <begin position="128"/>
        <end position="152"/>
    </location>
</feature>
<feature type="transmembrane region" description="Helical" evidence="1">
    <location>
        <begin position="164"/>
        <end position="191"/>
    </location>
</feature>
<keyword evidence="1" id="KW-0812">Transmembrane</keyword>
<feature type="transmembrane region" description="Helical" evidence="1">
    <location>
        <begin position="203"/>
        <end position="227"/>
    </location>
</feature>
<evidence type="ECO:0000313" key="3">
    <source>
        <dbReference type="EMBL" id="KAG2088753.1"/>
    </source>
</evidence>
<protein>
    <recommendedName>
        <fullName evidence="2">DUF6534 domain-containing protein</fullName>
    </recommendedName>
</protein>
<dbReference type="AlphaFoldDB" id="A0A9P7ETS9"/>
<dbReference type="GeneID" id="64692140"/>
<accession>A0A9P7ETS9</accession>
<gene>
    <name evidence="3" type="ORF">F5147DRAFT_44025</name>
</gene>
<feature type="transmembrane region" description="Helical" evidence="1">
    <location>
        <begin position="52"/>
        <end position="78"/>
    </location>
</feature>
<keyword evidence="1" id="KW-1133">Transmembrane helix</keyword>
<proteinExistence type="predicted"/>
<feature type="transmembrane region" description="Helical" evidence="1">
    <location>
        <begin position="20"/>
        <end position="40"/>
    </location>
</feature>
<reference evidence="3" key="1">
    <citation type="journal article" date="2020" name="New Phytol.">
        <title>Comparative genomics reveals dynamic genome evolution in host specialist ectomycorrhizal fungi.</title>
        <authorList>
            <person name="Lofgren L.A."/>
            <person name="Nguyen N.H."/>
            <person name="Vilgalys R."/>
            <person name="Ruytinx J."/>
            <person name="Liao H.L."/>
            <person name="Branco S."/>
            <person name="Kuo A."/>
            <person name="LaButti K."/>
            <person name="Lipzen A."/>
            <person name="Andreopoulos W."/>
            <person name="Pangilinan J."/>
            <person name="Riley R."/>
            <person name="Hundley H."/>
            <person name="Na H."/>
            <person name="Barry K."/>
            <person name="Grigoriev I.V."/>
            <person name="Stajich J.E."/>
            <person name="Kennedy P.G."/>
        </authorList>
    </citation>
    <scope>NUCLEOTIDE SEQUENCE</scope>
    <source>
        <strain evidence="3">FC423</strain>
    </source>
</reference>
<dbReference type="RefSeq" id="XP_041285663.1">
    <property type="nucleotide sequence ID" value="XM_041429881.1"/>
</dbReference>
<dbReference type="InterPro" id="IPR045339">
    <property type="entry name" value="DUF6534"/>
</dbReference>
<sequence length="339" mass="38333">MTSTQDLIPHLHLANTFGALFIAVILAAILFGVTNVQAFIYFQTHSDTGITFYKLVVVWLWILDALHLALIVYSIYFYLVINYMNFGALPEFIWSAKLQSAVAVVGIFVEHLLYVYRIWTVSEGRSKVLPITVGVVVVLTSSVSIAIIWLIYQEVHVMTDLIKIVWILYTYFGVVAFVDILIASSLCYLLATFRTGFPRTDLFISKLLIYIINTGCLTSMCSMAAIITCAVMPRNYIFEAVKFVLLKLYVNSFIALMNAGSYAQPKVDAMYSSEYHVRHDVYRPRLHVGASQDKELQASQKSMFDRPNDEVLYIARPVQAVMPQRPIEVTMRTNSLSSA</sequence>
<feature type="domain" description="DUF6534" evidence="2">
    <location>
        <begin position="176"/>
        <end position="259"/>
    </location>
</feature>
<dbReference type="OrthoDB" id="2535105at2759"/>
<name>A0A9P7ETS9_9AGAM</name>
<organism evidence="3 4">
    <name type="scientific">Suillus discolor</name>
    <dbReference type="NCBI Taxonomy" id="1912936"/>
    <lineage>
        <taxon>Eukaryota</taxon>
        <taxon>Fungi</taxon>
        <taxon>Dikarya</taxon>
        <taxon>Basidiomycota</taxon>
        <taxon>Agaricomycotina</taxon>
        <taxon>Agaricomycetes</taxon>
        <taxon>Agaricomycetidae</taxon>
        <taxon>Boletales</taxon>
        <taxon>Suillineae</taxon>
        <taxon>Suillaceae</taxon>
        <taxon>Suillus</taxon>
    </lineage>
</organism>
<dbReference type="PANTHER" id="PTHR40465">
    <property type="entry name" value="CHROMOSOME 1, WHOLE GENOME SHOTGUN SEQUENCE"/>
    <property type="match status" value="1"/>
</dbReference>
<dbReference type="PANTHER" id="PTHR40465:SF1">
    <property type="entry name" value="DUF6534 DOMAIN-CONTAINING PROTEIN"/>
    <property type="match status" value="1"/>
</dbReference>
<comment type="caution">
    <text evidence="3">The sequence shown here is derived from an EMBL/GenBank/DDBJ whole genome shotgun (WGS) entry which is preliminary data.</text>
</comment>
<evidence type="ECO:0000256" key="1">
    <source>
        <dbReference type="SAM" id="Phobius"/>
    </source>
</evidence>
<evidence type="ECO:0000259" key="2">
    <source>
        <dbReference type="Pfam" id="PF20152"/>
    </source>
</evidence>